<dbReference type="EMBL" id="CP025682">
    <property type="protein sequence ID" value="AUN94248.1"/>
    <property type="molecule type" value="Genomic_DNA"/>
</dbReference>
<reference evidence="3 4" key="1">
    <citation type="submission" date="2018-01" db="EMBL/GenBank/DDBJ databases">
        <authorList>
            <person name="Fu G.-Y."/>
        </authorList>
    </citation>
    <scope>NUCLEOTIDE SEQUENCE [LARGE SCALE GENOMIC DNA]</scope>
    <source>
        <strain evidence="3 4">SY39</strain>
    </source>
</reference>
<dbReference type="RefSeq" id="WP_102246319.1">
    <property type="nucleotide sequence ID" value="NZ_CP025682.1"/>
</dbReference>
<dbReference type="KEGG" id="atw:C0099_04395"/>
<feature type="domain" description="Barstar (barnase inhibitor)" evidence="2">
    <location>
        <begin position="41"/>
        <end position="131"/>
    </location>
</feature>
<evidence type="ECO:0000313" key="4">
    <source>
        <dbReference type="Proteomes" id="UP000242205"/>
    </source>
</evidence>
<dbReference type="InterPro" id="IPR035905">
    <property type="entry name" value="Barstar-like_sf"/>
</dbReference>
<accession>A0A2I6S4S3</accession>
<dbReference type="SUPFAM" id="SSF52038">
    <property type="entry name" value="Barstar-related"/>
    <property type="match status" value="1"/>
</dbReference>
<gene>
    <name evidence="3" type="ORF">C0099_04395</name>
</gene>
<evidence type="ECO:0000256" key="1">
    <source>
        <dbReference type="ARBA" id="ARBA00006845"/>
    </source>
</evidence>
<dbReference type="AlphaFoldDB" id="A0A2I6S4S3"/>
<name>A0A2I6S4S3_9RHOO</name>
<organism evidence="3 4">
    <name type="scientific">Pseudazoarcus pumilus</name>
    <dbReference type="NCBI Taxonomy" id="2067960"/>
    <lineage>
        <taxon>Bacteria</taxon>
        <taxon>Pseudomonadati</taxon>
        <taxon>Pseudomonadota</taxon>
        <taxon>Betaproteobacteria</taxon>
        <taxon>Rhodocyclales</taxon>
        <taxon>Zoogloeaceae</taxon>
        <taxon>Pseudazoarcus</taxon>
    </lineage>
</organism>
<dbReference type="Proteomes" id="UP000242205">
    <property type="component" value="Chromosome"/>
</dbReference>
<dbReference type="InterPro" id="IPR000468">
    <property type="entry name" value="Barstar"/>
</dbReference>
<proteinExistence type="inferred from homology"/>
<comment type="similarity">
    <text evidence="1">Belongs to the barstar family.</text>
</comment>
<dbReference type="Gene3D" id="3.30.370.10">
    <property type="entry name" value="Barstar-like"/>
    <property type="match status" value="1"/>
</dbReference>
<dbReference type="OrthoDB" id="5295683at2"/>
<dbReference type="Pfam" id="PF01337">
    <property type="entry name" value="Barstar"/>
    <property type="match status" value="1"/>
</dbReference>
<sequence length="141" mass="15327">MTHPPRAPAALLRETEAGLYRVDNARIDALVDAAHAAGIDVRRVELADCRDKADLLARIATALAFPAWFGHNWDALADCLGDLGWLPEAPARLFTFEHLDAEREPGATLLDILAERAGDLDADAPPLWLLVTDPMPDPQST</sequence>
<evidence type="ECO:0000259" key="2">
    <source>
        <dbReference type="Pfam" id="PF01337"/>
    </source>
</evidence>
<evidence type="ECO:0000313" key="3">
    <source>
        <dbReference type="EMBL" id="AUN94248.1"/>
    </source>
</evidence>
<keyword evidence="4" id="KW-1185">Reference proteome</keyword>
<protein>
    <recommendedName>
        <fullName evidence="2">Barstar (barnase inhibitor) domain-containing protein</fullName>
    </recommendedName>
</protein>